<dbReference type="Proteomes" id="UP000006983">
    <property type="component" value="Unassembled WGS sequence"/>
</dbReference>
<gene>
    <name evidence="1" type="ORF">RSSL_01872</name>
</gene>
<keyword evidence="2" id="KW-1185">Reference proteome</keyword>
<evidence type="ECO:0000313" key="1">
    <source>
        <dbReference type="EMBL" id="EJO15866.1"/>
    </source>
</evidence>
<name>J7TG55_STRSL</name>
<protein>
    <submittedName>
        <fullName evidence="1">Uncharacterized protein</fullName>
    </submittedName>
</protein>
<reference evidence="1 2" key="1">
    <citation type="journal article" date="2012" name="J. Bacteriol.">
        <title>Genome Sequence of the Lantibiotic Bacteriocin Producer Streptococcus salivarius Strain K12.</title>
        <authorList>
            <person name="Barretto C."/>
            <person name="Alvarez-Martin P."/>
            <person name="Foata F."/>
            <person name="Renault P."/>
            <person name="Berger B."/>
        </authorList>
    </citation>
    <scope>NUCLEOTIDE SEQUENCE [LARGE SCALE GENOMIC DNA]</scope>
    <source>
        <strain evidence="1 2">K12</strain>
    </source>
</reference>
<accession>J7TG55</accession>
<sequence>MTFRLALGEHIGVIPKTHQTNVFEARMIRLSFFCVL</sequence>
<organism evidence="1 2">
    <name type="scientific">Streptococcus salivarius K12</name>
    <dbReference type="NCBI Taxonomy" id="1200793"/>
    <lineage>
        <taxon>Bacteria</taxon>
        <taxon>Bacillati</taxon>
        <taxon>Bacillota</taxon>
        <taxon>Bacilli</taxon>
        <taxon>Lactobacillales</taxon>
        <taxon>Streptococcaceae</taxon>
        <taxon>Streptococcus</taxon>
    </lineage>
</organism>
<comment type="caution">
    <text evidence="1">The sequence shown here is derived from an EMBL/GenBank/DDBJ whole genome shotgun (WGS) entry which is preliminary data.</text>
</comment>
<proteinExistence type="predicted"/>
<dbReference type="EMBL" id="ALIF01000006">
    <property type="protein sequence ID" value="EJO15866.1"/>
    <property type="molecule type" value="Genomic_DNA"/>
</dbReference>
<evidence type="ECO:0000313" key="2">
    <source>
        <dbReference type="Proteomes" id="UP000006983"/>
    </source>
</evidence>
<dbReference type="AlphaFoldDB" id="J7TG55"/>